<dbReference type="InterPro" id="IPR007221">
    <property type="entry name" value="MreC"/>
</dbReference>
<dbReference type="InterPro" id="IPR055342">
    <property type="entry name" value="MreC_beta-barrel_core"/>
</dbReference>
<comment type="similarity">
    <text evidence="1">Belongs to the MreC family.</text>
</comment>
<evidence type="ECO:0000256" key="3">
    <source>
        <dbReference type="ARBA" id="ARBA00022960"/>
    </source>
</evidence>
<dbReference type="Proteomes" id="UP000176604">
    <property type="component" value="Unassembled WGS sequence"/>
</dbReference>
<keyword evidence="5" id="KW-0812">Transmembrane</keyword>
<evidence type="ECO:0000313" key="8">
    <source>
        <dbReference type="Proteomes" id="UP000176604"/>
    </source>
</evidence>
<keyword evidence="5" id="KW-0472">Membrane</keyword>
<proteinExistence type="inferred from homology"/>
<dbReference type="InterPro" id="IPR042177">
    <property type="entry name" value="Cell/Rod_1"/>
</dbReference>
<dbReference type="Gene3D" id="2.40.10.340">
    <property type="entry name" value="Rod shape-determining protein MreC, domain 1"/>
    <property type="match status" value="1"/>
</dbReference>
<evidence type="ECO:0000313" key="7">
    <source>
        <dbReference type="EMBL" id="OGL78347.1"/>
    </source>
</evidence>
<keyword evidence="3" id="KW-0133">Cell shape</keyword>
<dbReference type="GO" id="GO:0005886">
    <property type="term" value="C:plasma membrane"/>
    <property type="evidence" value="ECO:0007669"/>
    <property type="project" value="TreeGrafter"/>
</dbReference>
<evidence type="ECO:0000259" key="6">
    <source>
        <dbReference type="Pfam" id="PF04085"/>
    </source>
</evidence>
<sequence length="304" mass="32842">MPYFLLWNSLALLAHTVLAAKSGTPWLSYVCGITRIFLYPMQQHTPLSRTMIVWVACAALIITVALSTDTGRALTSPLRALVRPIAGAVSSWAMHARIRRASDDALRRTQEALQEDVARLTAAARDLAVCREENDELKTLVQYAVPRGFATLSARILAQVHEERTRILIDQGYSRGVTTGAAVVTGDGIMVGRVQALDREFSVVALLTDATTAIPARIAGSAFEGILRRDTQGGIVLDLLPLDAVIAPGDIVLTAGLDERVPRDLVLGTVRIAERRAHAPFLHVEVSAIPLALRSFVFVIVGAP</sequence>
<keyword evidence="5" id="KW-1133">Transmembrane helix</keyword>
<feature type="transmembrane region" description="Helical" evidence="5">
    <location>
        <begin position="47"/>
        <end position="66"/>
    </location>
</feature>
<dbReference type="GO" id="GO:0008360">
    <property type="term" value="P:regulation of cell shape"/>
    <property type="evidence" value="ECO:0007669"/>
    <property type="project" value="UniProtKB-KW"/>
</dbReference>
<gene>
    <name evidence="7" type="ORF">A3J43_02415</name>
</gene>
<dbReference type="EMBL" id="MGEF01000033">
    <property type="protein sequence ID" value="OGL78347.1"/>
    <property type="molecule type" value="Genomic_DNA"/>
</dbReference>
<dbReference type="STRING" id="1802397.A3J43_02415"/>
<evidence type="ECO:0000256" key="1">
    <source>
        <dbReference type="ARBA" id="ARBA00009369"/>
    </source>
</evidence>
<dbReference type="Pfam" id="PF04085">
    <property type="entry name" value="MreC"/>
    <property type="match status" value="1"/>
</dbReference>
<organism evidence="7 8">
    <name type="scientific">Candidatus Uhrbacteria bacterium RIFCSPHIGHO2_12_FULL_54_23</name>
    <dbReference type="NCBI Taxonomy" id="1802397"/>
    <lineage>
        <taxon>Bacteria</taxon>
        <taxon>Candidatus Uhriibacteriota</taxon>
    </lineage>
</organism>
<protein>
    <recommendedName>
        <fullName evidence="2">Cell shape-determining protein MreC</fullName>
    </recommendedName>
    <alternativeName>
        <fullName evidence="4">Cell shape protein MreC</fullName>
    </alternativeName>
</protein>
<dbReference type="AlphaFoldDB" id="A0A1F7UKW4"/>
<evidence type="ECO:0000256" key="5">
    <source>
        <dbReference type="SAM" id="Phobius"/>
    </source>
</evidence>
<dbReference type="Gene3D" id="2.40.10.350">
    <property type="entry name" value="Rod shape-determining protein MreC, domain 2"/>
    <property type="match status" value="1"/>
</dbReference>
<evidence type="ECO:0000256" key="4">
    <source>
        <dbReference type="ARBA" id="ARBA00032089"/>
    </source>
</evidence>
<name>A0A1F7UKW4_9BACT</name>
<dbReference type="InterPro" id="IPR042175">
    <property type="entry name" value="Cell/Rod_MreC_2"/>
</dbReference>
<accession>A0A1F7UKW4</accession>
<feature type="domain" description="Rod shape-determining protein MreC beta-barrel core" evidence="6">
    <location>
        <begin position="162"/>
        <end position="288"/>
    </location>
</feature>
<comment type="caution">
    <text evidence="7">The sequence shown here is derived from an EMBL/GenBank/DDBJ whole genome shotgun (WGS) entry which is preliminary data.</text>
</comment>
<reference evidence="7 8" key="1">
    <citation type="journal article" date="2016" name="Nat. Commun.">
        <title>Thousands of microbial genomes shed light on interconnected biogeochemical processes in an aquifer system.</title>
        <authorList>
            <person name="Anantharaman K."/>
            <person name="Brown C.T."/>
            <person name="Hug L.A."/>
            <person name="Sharon I."/>
            <person name="Castelle C.J."/>
            <person name="Probst A.J."/>
            <person name="Thomas B.C."/>
            <person name="Singh A."/>
            <person name="Wilkins M.J."/>
            <person name="Karaoz U."/>
            <person name="Brodie E.L."/>
            <person name="Williams K.H."/>
            <person name="Hubbard S.S."/>
            <person name="Banfield J.F."/>
        </authorList>
    </citation>
    <scope>NUCLEOTIDE SEQUENCE [LARGE SCALE GENOMIC DNA]</scope>
</reference>
<dbReference type="PANTHER" id="PTHR34138">
    <property type="entry name" value="CELL SHAPE-DETERMINING PROTEIN MREC"/>
    <property type="match status" value="1"/>
</dbReference>
<dbReference type="PANTHER" id="PTHR34138:SF1">
    <property type="entry name" value="CELL SHAPE-DETERMINING PROTEIN MREC"/>
    <property type="match status" value="1"/>
</dbReference>
<evidence type="ECO:0000256" key="2">
    <source>
        <dbReference type="ARBA" id="ARBA00013855"/>
    </source>
</evidence>